<accession>A0A058Z9N1</accession>
<feature type="compositionally biased region" description="Acidic residues" evidence="1">
    <location>
        <begin position="59"/>
        <end position="71"/>
    </location>
</feature>
<evidence type="ECO:0000313" key="4">
    <source>
        <dbReference type="Proteomes" id="UP000030693"/>
    </source>
</evidence>
<dbReference type="GeneID" id="20526665"/>
<dbReference type="GO" id="GO:0005737">
    <property type="term" value="C:cytoplasm"/>
    <property type="evidence" value="ECO:0007669"/>
    <property type="project" value="UniProtKB-ARBA"/>
</dbReference>
<feature type="domain" description="TECPR1-like DysF" evidence="2">
    <location>
        <begin position="297"/>
        <end position="466"/>
    </location>
</feature>
<dbReference type="AlphaFoldDB" id="A0A058Z9N1"/>
<dbReference type="EMBL" id="KB932203">
    <property type="protein sequence ID" value="KCV70994.1"/>
    <property type="molecule type" value="Genomic_DNA"/>
</dbReference>
<dbReference type="GO" id="GO:0098588">
    <property type="term" value="C:bounding membrane of organelle"/>
    <property type="evidence" value="ECO:0007669"/>
    <property type="project" value="UniProtKB-ARBA"/>
</dbReference>
<evidence type="ECO:0000313" key="3">
    <source>
        <dbReference type="EMBL" id="KCV70994.1"/>
    </source>
</evidence>
<feature type="compositionally biased region" description="Low complexity" evidence="1">
    <location>
        <begin position="72"/>
        <end position="82"/>
    </location>
</feature>
<sequence>MVSSILVNNRCAAFGLRVHSLHVRSSVPDVLNLVDQSETAEEIPVVRNAGSADILASVPEDDDSASDDQDDASSVLSSSTSANVPARRKMKKLVRTKRQHIDPATKSTLLSLSRHSLKFREPVEILTVLVPYAVSDQATAPPGTAKFSDSLSEGSSRNLLGDAPAPFAFLLKQRIFPSSSTLGSRCEVAFDSRPSGSLSSVVGWSTNAVTRTVIVSPPAGATVAGADPQSPIPLPRFYVSLRVIKSRAGDDDFEYTICDIPSEDTDLKIDAPTLREPKAFLAKLSFEASLPRGFVLEEVYENQRRLVGVNSFSARNLTSSERSPWSTLWGESRLPLEYIPLPPASMTPAGNSSWEWLWDTWVVDDRPRRYINPKKVGSMPATGSGSHARSRSRPDSIPEDPSSPLEPVAEVASSASSVLMPAEAAGPEEFASCDAAGWQYANKWSSNTWSATPGGMSAVRRRRWIRLRVCPGLVASELSSALSKCGSAGFLSAEAAIFDSDRWDTLALPVVQSYEDLLVTVSLPDFSDDQRLALLVAFIDHSSSGLSSPKTSPDEFMKVISYFRFDATRRKALELIAERFPGCLADAPGMVNSLVFFTNRVGLAAGNKHR</sequence>
<dbReference type="Pfam" id="PF06398">
    <property type="entry name" value="Pex24p"/>
    <property type="match status" value="1"/>
</dbReference>
<evidence type="ECO:0000259" key="2">
    <source>
        <dbReference type="Pfam" id="PF06398"/>
    </source>
</evidence>
<feature type="region of interest" description="Disordered" evidence="1">
    <location>
        <begin position="57"/>
        <end position="89"/>
    </location>
</feature>
<evidence type="ECO:0000256" key="1">
    <source>
        <dbReference type="SAM" id="MobiDB-lite"/>
    </source>
</evidence>
<reference evidence="3" key="1">
    <citation type="submission" date="2013-04" db="EMBL/GenBank/DDBJ databases">
        <title>The Genome Sequence of Fonticula alba ATCC 38817.</title>
        <authorList>
            <consortium name="The Broad Institute Genomics Platform"/>
            <person name="Russ C."/>
            <person name="Cuomo C."/>
            <person name="Burger G."/>
            <person name="Gray M.W."/>
            <person name="Holland P.W.H."/>
            <person name="King N."/>
            <person name="Lang F.B.F."/>
            <person name="Roger A.J."/>
            <person name="Ruiz-Trillo I."/>
            <person name="Brown M."/>
            <person name="Walker B."/>
            <person name="Young S."/>
            <person name="Zeng Q."/>
            <person name="Gargeya S."/>
            <person name="Fitzgerald M."/>
            <person name="Haas B."/>
            <person name="Abouelleil A."/>
            <person name="Allen A.W."/>
            <person name="Alvarado L."/>
            <person name="Arachchi H.M."/>
            <person name="Berlin A.M."/>
            <person name="Chapman S.B."/>
            <person name="Gainer-Dewar J."/>
            <person name="Goldberg J."/>
            <person name="Griggs A."/>
            <person name="Gujja S."/>
            <person name="Hansen M."/>
            <person name="Howarth C."/>
            <person name="Imamovic A."/>
            <person name="Ireland A."/>
            <person name="Larimer J."/>
            <person name="McCowan C."/>
            <person name="Murphy C."/>
            <person name="Pearson M."/>
            <person name="Poon T.W."/>
            <person name="Priest M."/>
            <person name="Roberts A."/>
            <person name="Saif S."/>
            <person name="Shea T."/>
            <person name="Sisk P."/>
            <person name="Sykes S."/>
            <person name="Wortman J."/>
            <person name="Nusbaum C."/>
            <person name="Birren B."/>
        </authorList>
    </citation>
    <scope>NUCLEOTIDE SEQUENCE [LARGE SCALE GENOMIC DNA]</scope>
    <source>
        <strain evidence="3">ATCC 38817</strain>
    </source>
</reference>
<gene>
    <name evidence="3" type="ORF">H696_01940</name>
</gene>
<dbReference type="RefSeq" id="XP_009494117.1">
    <property type="nucleotide sequence ID" value="XM_009495842.1"/>
</dbReference>
<dbReference type="Proteomes" id="UP000030693">
    <property type="component" value="Unassembled WGS sequence"/>
</dbReference>
<keyword evidence="4" id="KW-1185">Reference proteome</keyword>
<proteinExistence type="predicted"/>
<organism evidence="3">
    <name type="scientific">Fonticula alba</name>
    <name type="common">Slime mold</name>
    <dbReference type="NCBI Taxonomy" id="691883"/>
    <lineage>
        <taxon>Eukaryota</taxon>
        <taxon>Rotosphaerida</taxon>
        <taxon>Fonticulaceae</taxon>
        <taxon>Fonticula</taxon>
    </lineage>
</organism>
<feature type="region of interest" description="Disordered" evidence="1">
    <location>
        <begin position="372"/>
        <end position="410"/>
    </location>
</feature>
<dbReference type="InterPro" id="IPR010482">
    <property type="entry name" value="TECPR1-like_DysF"/>
</dbReference>
<name>A0A058Z9N1_FONAL</name>
<protein>
    <recommendedName>
        <fullName evidence="2">TECPR1-like DysF domain-containing protein</fullName>
    </recommendedName>
</protein>